<reference evidence="1 2" key="1">
    <citation type="submission" date="2021-01" db="EMBL/GenBank/DDBJ databases">
        <title>Whole genome shotgun sequence of Actinoplanes humidus NBRC 14915.</title>
        <authorList>
            <person name="Komaki H."/>
            <person name="Tamura T."/>
        </authorList>
    </citation>
    <scope>NUCLEOTIDE SEQUENCE [LARGE SCALE GENOMIC DNA]</scope>
    <source>
        <strain evidence="1 2">NBRC 14915</strain>
    </source>
</reference>
<proteinExistence type="predicted"/>
<organism evidence="1 2">
    <name type="scientific">Winogradskya humida</name>
    <dbReference type="NCBI Taxonomy" id="113566"/>
    <lineage>
        <taxon>Bacteria</taxon>
        <taxon>Bacillati</taxon>
        <taxon>Actinomycetota</taxon>
        <taxon>Actinomycetes</taxon>
        <taxon>Micromonosporales</taxon>
        <taxon>Micromonosporaceae</taxon>
        <taxon>Winogradskya</taxon>
    </lineage>
</organism>
<evidence type="ECO:0008006" key="3">
    <source>
        <dbReference type="Google" id="ProtNLM"/>
    </source>
</evidence>
<protein>
    <recommendedName>
        <fullName evidence="3">Transcriptional regulator</fullName>
    </recommendedName>
</protein>
<accession>A0ABQ4A1S9</accession>
<comment type="caution">
    <text evidence="1">The sequence shown here is derived from an EMBL/GenBank/DDBJ whole genome shotgun (WGS) entry which is preliminary data.</text>
</comment>
<sequence>MNTHNEALEVALQRAEEIHAQGFPQVAAMTLRTALAPFDLATACVDRRVIQAAVLYAEGMADVPHEQLAYARFAERNSCIARSATDPVTLHAAAALVAIAGRQGLRSEAITACGHLIEAHHTRGERSDALIWQRERSSLLHADGRCGKALAELADCLAYATGLAGDDRTVYGRGALLQYAVLLAGCGDTLAASTMLHRHESLLAPPGSMDRAVDEANVTAEIRDVLMTHHAVCTHPQWGAQSVTPIVFPSPAPGRQDRP</sequence>
<name>A0ABQ4A1S9_9ACTN</name>
<evidence type="ECO:0000313" key="2">
    <source>
        <dbReference type="Proteomes" id="UP000603200"/>
    </source>
</evidence>
<dbReference type="EMBL" id="BOMN01000113">
    <property type="protein sequence ID" value="GIE24796.1"/>
    <property type="molecule type" value="Genomic_DNA"/>
</dbReference>
<evidence type="ECO:0000313" key="1">
    <source>
        <dbReference type="EMBL" id="GIE24796.1"/>
    </source>
</evidence>
<gene>
    <name evidence="1" type="ORF">Ahu01nite_078980</name>
</gene>
<dbReference type="Proteomes" id="UP000603200">
    <property type="component" value="Unassembled WGS sequence"/>
</dbReference>
<keyword evidence="2" id="KW-1185">Reference proteome</keyword>